<keyword evidence="2 5" id="KW-0812">Transmembrane</keyword>
<reference evidence="7" key="1">
    <citation type="submission" date="2021-01" db="EMBL/GenBank/DDBJ databases">
        <authorList>
            <person name="Corre E."/>
            <person name="Pelletier E."/>
            <person name="Niang G."/>
            <person name="Scheremetjew M."/>
            <person name="Finn R."/>
            <person name="Kale V."/>
            <person name="Holt S."/>
            <person name="Cochrane G."/>
            <person name="Meng A."/>
            <person name="Brown T."/>
            <person name="Cohen L."/>
        </authorList>
    </citation>
    <scope>NUCLEOTIDE SEQUENCE</scope>
    <source>
        <strain evidence="7">CCMP2084</strain>
    </source>
</reference>
<feature type="transmembrane region" description="Helical" evidence="5">
    <location>
        <begin position="21"/>
        <end position="40"/>
    </location>
</feature>
<dbReference type="AlphaFoldDB" id="A0A7S2UL25"/>
<comment type="subcellular location">
    <subcellularLocation>
        <location evidence="1">Mitochondrion</location>
    </subcellularLocation>
</comment>
<dbReference type="PROSITE" id="PS51503">
    <property type="entry name" value="HIG1"/>
    <property type="match status" value="1"/>
</dbReference>
<evidence type="ECO:0000256" key="2">
    <source>
        <dbReference type="ARBA" id="ARBA00022692"/>
    </source>
</evidence>
<evidence type="ECO:0000256" key="4">
    <source>
        <dbReference type="ARBA" id="ARBA00023136"/>
    </source>
</evidence>
<evidence type="ECO:0000259" key="6">
    <source>
        <dbReference type="PROSITE" id="PS51503"/>
    </source>
</evidence>
<sequence length="302" mass="34159">MPSLTPKERMDEVTWDATKSGLMSGLMGLIPSSAVVYAAMKNPKFVKATNNQSRTALVIMPPMFMFALTSESKLNHRMREVATETEHSLGVVDWAEKHMDQQKEMKKNIKETSTTTSQVLPAATPVHDISREHQLTELYRQSVSNSGVRIVSGTSLGIHHQFANFWQENPFKILAGIGIPTVGYIFYGRGDNLQFQSKLMHTRVFGQFAVLGMLLTLMGFKEHMDKNGKFITQEEADSRVASMQAVRDDLLKRLENDKRRTEYQQNIMTKLHEDATAEKETIATTEKEIRQSHLEVVDQVAV</sequence>
<dbReference type="EMBL" id="HBHQ01018691">
    <property type="protein sequence ID" value="CAD9820701.1"/>
    <property type="molecule type" value="Transcribed_RNA"/>
</dbReference>
<evidence type="ECO:0000313" key="7">
    <source>
        <dbReference type="EMBL" id="CAD9820701.1"/>
    </source>
</evidence>
<feature type="domain" description="HIG1" evidence="6">
    <location>
        <begin position="143"/>
        <end position="232"/>
    </location>
</feature>
<accession>A0A7S2UL25</accession>
<evidence type="ECO:0000256" key="1">
    <source>
        <dbReference type="ARBA" id="ARBA00004173"/>
    </source>
</evidence>
<protein>
    <recommendedName>
        <fullName evidence="6">HIG1 domain-containing protein</fullName>
    </recommendedName>
</protein>
<organism evidence="7">
    <name type="scientific">Attheya septentrionalis</name>
    <dbReference type="NCBI Taxonomy" id="420275"/>
    <lineage>
        <taxon>Eukaryota</taxon>
        <taxon>Sar</taxon>
        <taxon>Stramenopiles</taxon>
        <taxon>Ochrophyta</taxon>
        <taxon>Bacillariophyta</taxon>
        <taxon>Coscinodiscophyceae</taxon>
        <taxon>Chaetocerotophycidae</taxon>
        <taxon>Chaetocerotales</taxon>
        <taxon>Attheyaceae</taxon>
        <taxon>Attheya</taxon>
    </lineage>
</organism>
<name>A0A7S2UL25_9STRA</name>
<keyword evidence="4 5" id="KW-0472">Membrane</keyword>
<evidence type="ECO:0000256" key="5">
    <source>
        <dbReference type="SAM" id="Phobius"/>
    </source>
</evidence>
<proteinExistence type="predicted"/>
<feature type="transmembrane region" description="Helical" evidence="5">
    <location>
        <begin position="171"/>
        <end position="188"/>
    </location>
</feature>
<keyword evidence="3 5" id="KW-1133">Transmembrane helix</keyword>
<gene>
    <name evidence="7" type="ORF">ASEP1449_LOCUS12534</name>
</gene>
<feature type="transmembrane region" description="Helical" evidence="5">
    <location>
        <begin position="200"/>
        <end position="220"/>
    </location>
</feature>
<dbReference type="GO" id="GO:0005739">
    <property type="term" value="C:mitochondrion"/>
    <property type="evidence" value="ECO:0007669"/>
    <property type="project" value="UniProtKB-SubCell"/>
</dbReference>
<dbReference type="InterPro" id="IPR007667">
    <property type="entry name" value="Hypoxia_induced_domain"/>
</dbReference>
<evidence type="ECO:0000256" key="3">
    <source>
        <dbReference type="ARBA" id="ARBA00022989"/>
    </source>
</evidence>